<dbReference type="Proteomes" id="UP000007494">
    <property type="component" value="Chromosome XI"/>
</dbReference>
<dbReference type="InParanoid" id="F0VN07"/>
<evidence type="ECO:0000313" key="3">
    <source>
        <dbReference type="Proteomes" id="UP000007494"/>
    </source>
</evidence>
<accession>F0VN07</accession>
<keyword evidence="3" id="KW-1185">Reference proteome</keyword>
<reference evidence="3" key="1">
    <citation type="journal article" date="2012" name="PLoS Pathog.">
        <title>Comparative genomics of the apicomplexan parasites Toxoplasma gondii and Neospora caninum: Coccidia differing in host range and transmission strategy.</title>
        <authorList>
            <person name="Reid A.J."/>
            <person name="Vermont S.J."/>
            <person name="Cotton J.A."/>
            <person name="Harris D."/>
            <person name="Hill-Cawthorne G.A."/>
            <person name="Konen-Waisman S."/>
            <person name="Latham S.M."/>
            <person name="Mourier T."/>
            <person name="Norton R."/>
            <person name="Quail M.A."/>
            <person name="Sanders M."/>
            <person name="Shanmugam D."/>
            <person name="Sohal A."/>
            <person name="Wasmuth J.D."/>
            <person name="Brunk B."/>
            <person name="Grigg M.E."/>
            <person name="Howard J.C."/>
            <person name="Parkinson J."/>
            <person name="Roos D.S."/>
            <person name="Trees A.J."/>
            <person name="Berriman M."/>
            <person name="Pain A."/>
            <person name="Wastling J.M."/>
        </authorList>
    </citation>
    <scope>NUCLEOTIDE SEQUENCE [LARGE SCALE GENOMIC DNA]</scope>
    <source>
        <strain evidence="3">Liverpool</strain>
    </source>
</reference>
<dbReference type="eggNOG" id="ENOG502QYG3">
    <property type="taxonomic scope" value="Eukaryota"/>
</dbReference>
<dbReference type="RefSeq" id="XP_003885131.1">
    <property type="nucleotide sequence ID" value="XM_003885082.1"/>
</dbReference>
<proteinExistence type="predicted"/>
<dbReference type="GeneID" id="13446818"/>
<feature type="region of interest" description="Disordered" evidence="1">
    <location>
        <begin position="824"/>
        <end position="875"/>
    </location>
</feature>
<dbReference type="VEuPathDB" id="ToxoDB:NCLIV_055280"/>
<feature type="region of interest" description="Disordered" evidence="1">
    <location>
        <begin position="1"/>
        <end position="31"/>
    </location>
</feature>
<feature type="region of interest" description="Disordered" evidence="1">
    <location>
        <begin position="1317"/>
        <end position="1338"/>
    </location>
</feature>
<protein>
    <submittedName>
        <fullName evidence="2">Uncharacterized protein</fullName>
    </submittedName>
</protein>
<feature type="region of interest" description="Disordered" evidence="1">
    <location>
        <begin position="930"/>
        <end position="1024"/>
    </location>
</feature>
<evidence type="ECO:0000313" key="2">
    <source>
        <dbReference type="EMBL" id="CBZ55103.1"/>
    </source>
</evidence>
<dbReference type="OrthoDB" id="354868at2759"/>
<feature type="compositionally biased region" description="Polar residues" evidence="1">
    <location>
        <begin position="1102"/>
        <end position="1119"/>
    </location>
</feature>
<evidence type="ECO:0000256" key="1">
    <source>
        <dbReference type="SAM" id="MobiDB-lite"/>
    </source>
</evidence>
<organism evidence="2 3">
    <name type="scientific">Neospora caninum (strain Liverpool)</name>
    <dbReference type="NCBI Taxonomy" id="572307"/>
    <lineage>
        <taxon>Eukaryota</taxon>
        <taxon>Sar</taxon>
        <taxon>Alveolata</taxon>
        <taxon>Apicomplexa</taxon>
        <taxon>Conoidasida</taxon>
        <taxon>Coccidia</taxon>
        <taxon>Eucoccidiorida</taxon>
        <taxon>Eimeriorina</taxon>
        <taxon>Sarcocystidae</taxon>
        <taxon>Neospora</taxon>
    </lineage>
</organism>
<feature type="region of interest" description="Disordered" evidence="1">
    <location>
        <begin position="1044"/>
        <end position="1139"/>
    </location>
</feature>
<feature type="compositionally biased region" description="Pro residues" evidence="1">
    <location>
        <begin position="826"/>
        <end position="846"/>
    </location>
</feature>
<dbReference type="EMBL" id="FR823392">
    <property type="protein sequence ID" value="CBZ55103.1"/>
    <property type="molecule type" value="Genomic_DNA"/>
</dbReference>
<feature type="compositionally biased region" description="Basic and acidic residues" evidence="1">
    <location>
        <begin position="1054"/>
        <end position="1068"/>
    </location>
</feature>
<dbReference type="OMA" id="RDICVSE"/>
<sequence length="1387" mass="146260">MIATKGAETEEEVASLPSTASGTGIEACPSTKRRGAASQICLPTTLSECNSSDQGTMSPVSGDTASPSTITVSAVDHVREAKLSSTAEASQVLGDNSSHLLPSADKVKMQQLHECLLPSLEMSTAFTPFETVSDGKRFDARYLPLLDSTRAPRLPPSPTCPCCHGQPASAIPAPPPSERHSFSESASGAVHSVSCETATVHPNKRSGATCVASGRFSSLTIEARVPMPALTPVPVSFPPTASSAPVSLLLTLPLNLPFGRIIKFGVPSALANLSDSGASQPALMRNSFPLRKQRVADRGRGDGNGIPSVPTPPGLGSTCTAPSASAAASMRSLGAKKSYYCFSPLLHEAAYTLLSHAGGICDTFAASLHLELAILYLPPAILPWVGAAFNHLAATLLPRFDEPLKLECGGLQERNAPGRLGGKVLTVGCAIRQAGERQKFQRMQEFLSQFEREVENLLRAYALQHPTSRARGSHQVAGACGEFPGRDQEGMTQAGVCGPKGHHTSASGEAGAAGPFEFRGRTPEGSAGPQSGDGSGGPSASAVAGSAPSLGGSFGRKHNIWRYSMGCVPSSVLPGSSLPLPPPDVPSSDSCVSSFQQPGWQASCPASGSSGSVSAGYIGAQHLGHSSCTSNGMQAESTASAARGQTECGSSTRPLAVCCEGVGSSGGAAAGRGLWGSLGLPGGCLDLTVRAFETRALEKHPREYARLVVRDICVSEVRLVTTRGIPGITCEIDPRFEQYSIGTRPILTTPDGQLCRHSVAPHWLSDIWEVRLKTQAQLTREQQKRLVEQYVVGEIERRPQAEQRRLLDTITRLGAALWVNGRPAGAAPPMPPPPLPVKVPDPPRPSPDFQNVETPSARGRRSTPNHGRTNTVGLRDAMDYGGSLFSDKVDKDERVFLQGNSAECARGRCTNRDIASPQEMARGDLTMGPLGDEVSPGFPSCFPAPPRFPSDLVPRPGGPVDEDGRLRGGERWVGSSPTSRESHLAHTLAAGAAVEDRASLDAQSPTGKNTGIGRANGSTSFSANSEDIADRGAVEERLFQLSLSASQRSRRSARHSEERQKPYRRSEDGVSLPRALNVTSNAGPIAGPSASLETAALPSPPFQTSNHAVVSHASTSEKLSQYGPPGLEQRSKEDRPSYSLLQEGGDFSEHTNVTAAASLLKQLLATSTHAFKPYGNLHKTFSSTEEGIHQPPAGEVVTVVGDENRGLHVAAGSATHSEVDDLQQLLLCEWFKEGNSPVRVTEKDAFPGTPKSGENAVRRGMREGVVDRGRADKYAFDQQCKTLAPNGVASSKAQLAASWSDSSDSILWEQSQEAGFRTTLPGGSVSKRESAEAETQAEPFLSRQIPNCALTLDPTGRLLPSALHQLLSDPYYRQAHSGHQGRQPGAL</sequence>
<gene>
    <name evidence="2" type="ORF">NCLIV_055280</name>
</gene>
<feature type="region of interest" description="Disordered" evidence="1">
    <location>
        <begin position="471"/>
        <end position="547"/>
    </location>
</feature>
<name>F0VN07_NEOCL</name>
<feature type="region of interest" description="Disordered" evidence="1">
    <location>
        <begin position="297"/>
        <end position="317"/>
    </location>
</feature>
<feature type="compositionally biased region" description="Low complexity" evidence="1">
    <location>
        <begin position="538"/>
        <end position="547"/>
    </location>
</feature>